<keyword evidence="4" id="KW-1185">Reference proteome</keyword>
<evidence type="ECO:0000313" key="4">
    <source>
        <dbReference type="Proteomes" id="UP001596114"/>
    </source>
</evidence>
<dbReference type="Pfam" id="PF00248">
    <property type="entry name" value="Aldo_ket_red"/>
    <property type="match status" value="1"/>
</dbReference>
<dbReference type="EC" id="1.1.1.-" evidence="3"/>
<feature type="domain" description="NADP-dependent oxidoreductase" evidence="2">
    <location>
        <begin position="15"/>
        <end position="316"/>
    </location>
</feature>
<organism evidence="3 4">
    <name type="scientific">Rhodanobacter ginsengisoli</name>
    <dbReference type="NCBI Taxonomy" id="418646"/>
    <lineage>
        <taxon>Bacteria</taxon>
        <taxon>Pseudomonadati</taxon>
        <taxon>Pseudomonadota</taxon>
        <taxon>Gammaproteobacteria</taxon>
        <taxon>Lysobacterales</taxon>
        <taxon>Rhodanobacteraceae</taxon>
        <taxon>Rhodanobacter</taxon>
    </lineage>
</organism>
<dbReference type="InterPro" id="IPR036812">
    <property type="entry name" value="NAD(P)_OxRdtase_dom_sf"/>
</dbReference>
<dbReference type="PRINTS" id="PR00069">
    <property type="entry name" value="ALDKETRDTASE"/>
</dbReference>
<evidence type="ECO:0000259" key="2">
    <source>
        <dbReference type="Pfam" id="PF00248"/>
    </source>
</evidence>
<dbReference type="SUPFAM" id="SSF51430">
    <property type="entry name" value="NAD(P)-linked oxidoreductase"/>
    <property type="match status" value="1"/>
</dbReference>
<name>A0ABW0QHD5_9GAMM</name>
<dbReference type="Gene3D" id="3.20.20.100">
    <property type="entry name" value="NADP-dependent oxidoreductase domain"/>
    <property type="match status" value="1"/>
</dbReference>
<keyword evidence="1 3" id="KW-0560">Oxidoreductase</keyword>
<dbReference type="InterPro" id="IPR050523">
    <property type="entry name" value="AKR_Detox_Biosynth"/>
</dbReference>
<protein>
    <submittedName>
        <fullName evidence="3">Aldo/keto reductase</fullName>
        <ecNumber evidence="3">1.1.1.-</ecNumber>
    </submittedName>
</protein>
<evidence type="ECO:0000313" key="3">
    <source>
        <dbReference type="EMBL" id="MFC5524205.1"/>
    </source>
</evidence>
<accession>A0ABW0QHD5</accession>
<comment type="caution">
    <text evidence="3">The sequence shown here is derived from an EMBL/GenBank/DDBJ whole genome shotgun (WGS) entry which is preliminary data.</text>
</comment>
<reference evidence="4" key="1">
    <citation type="journal article" date="2019" name="Int. J. Syst. Evol. Microbiol.">
        <title>The Global Catalogue of Microorganisms (GCM) 10K type strain sequencing project: providing services to taxonomists for standard genome sequencing and annotation.</title>
        <authorList>
            <consortium name="The Broad Institute Genomics Platform"/>
            <consortium name="The Broad Institute Genome Sequencing Center for Infectious Disease"/>
            <person name="Wu L."/>
            <person name="Ma J."/>
        </authorList>
    </citation>
    <scope>NUCLEOTIDE SEQUENCE [LARGE SCALE GENOMIC DNA]</scope>
    <source>
        <strain evidence="4">CGMCC 1.16619</strain>
    </source>
</reference>
<dbReference type="Proteomes" id="UP001596114">
    <property type="component" value="Unassembled WGS sequence"/>
</dbReference>
<proteinExistence type="predicted"/>
<evidence type="ECO:0000256" key="1">
    <source>
        <dbReference type="ARBA" id="ARBA00023002"/>
    </source>
</evidence>
<dbReference type="EMBL" id="JBHSNF010000001">
    <property type="protein sequence ID" value="MFC5524205.1"/>
    <property type="molecule type" value="Genomic_DNA"/>
</dbReference>
<gene>
    <name evidence="3" type="ORF">ACFPPA_00465</name>
</gene>
<dbReference type="InterPro" id="IPR020471">
    <property type="entry name" value="AKR"/>
</dbReference>
<sequence length="325" mass="36205">MKYVKLGHTGLDVSRLCLGCMTYGVSERGAHAWTLDEEASRPLIRRALELGINFLDTANVYSDGTSEEFVGRVLKEHGQRDAIVLATKVHGRMHAGPNGMGLSRKAILSEVDHSLRRLGTDYVDLYQIHRWDHRTPIEETMEALHDVVKAGKVRYIGASSMYAWQFAKAQHVAERNGWTRFVSMQNHYNLLYREEEREMMPLCQDMGVAVIPWSPLARGRLTRAWDEGSERLQTDKYGKTLYVTPDADRRVVDAVASVAAARGVPKAQVALAWVLSKPWVTAPIVGASKAQHLDDAMAALALSLTPEEIGVLEEHYVPHAVSGHA</sequence>
<dbReference type="PANTHER" id="PTHR43364">
    <property type="entry name" value="NADH-SPECIFIC METHYLGLYOXAL REDUCTASE-RELATED"/>
    <property type="match status" value="1"/>
</dbReference>
<dbReference type="InterPro" id="IPR023210">
    <property type="entry name" value="NADP_OxRdtase_dom"/>
</dbReference>
<dbReference type="CDD" id="cd19079">
    <property type="entry name" value="AKR_EcYajO-like"/>
    <property type="match status" value="1"/>
</dbReference>
<dbReference type="PANTHER" id="PTHR43364:SF4">
    <property type="entry name" value="NAD(P)-LINKED OXIDOREDUCTASE SUPERFAMILY PROTEIN"/>
    <property type="match status" value="1"/>
</dbReference>
<dbReference type="RefSeq" id="WP_377316191.1">
    <property type="nucleotide sequence ID" value="NZ_JBHSNF010000001.1"/>
</dbReference>
<dbReference type="GO" id="GO:0016491">
    <property type="term" value="F:oxidoreductase activity"/>
    <property type="evidence" value="ECO:0007669"/>
    <property type="project" value="UniProtKB-KW"/>
</dbReference>